<dbReference type="AlphaFoldDB" id="A0A4Z2I8Z0"/>
<name>A0A4Z2I8Z0_9TELE</name>
<protein>
    <submittedName>
        <fullName evidence="1">Uncharacterized protein</fullName>
    </submittedName>
</protein>
<sequence>MGATGTSRPPRCRHRLPPVCDVVVVSVGVVAAALAADQPLHVGRVLAALRLPVRRRRGLRVLGAGLAPALDPVHHHHLAGAVRPQVLHEVALALSLEVARLAVEGLLLLGALRRGGGGADGDPLRCFGGGGRGGAGLSVTGQVLSFDPPHLLLLLAISYIHADDVWTGRLGELEDAHLSLHPTVFSSIISFSSAALPSPPPPLSAAATFASITS</sequence>
<accession>A0A4Z2I8Z0</accession>
<reference evidence="1 2" key="1">
    <citation type="submission" date="2019-03" db="EMBL/GenBank/DDBJ databases">
        <title>First draft genome of Liparis tanakae, snailfish: a comprehensive survey of snailfish specific genes.</title>
        <authorList>
            <person name="Kim W."/>
            <person name="Song I."/>
            <person name="Jeong J.-H."/>
            <person name="Kim D."/>
            <person name="Kim S."/>
            <person name="Ryu S."/>
            <person name="Song J.Y."/>
            <person name="Lee S.K."/>
        </authorList>
    </citation>
    <scope>NUCLEOTIDE SEQUENCE [LARGE SCALE GENOMIC DNA]</scope>
    <source>
        <tissue evidence="1">Muscle</tissue>
    </source>
</reference>
<organism evidence="1 2">
    <name type="scientific">Liparis tanakae</name>
    <name type="common">Tanaka's snailfish</name>
    <dbReference type="NCBI Taxonomy" id="230148"/>
    <lineage>
        <taxon>Eukaryota</taxon>
        <taxon>Metazoa</taxon>
        <taxon>Chordata</taxon>
        <taxon>Craniata</taxon>
        <taxon>Vertebrata</taxon>
        <taxon>Euteleostomi</taxon>
        <taxon>Actinopterygii</taxon>
        <taxon>Neopterygii</taxon>
        <taxon>Teleostei</taxon>
        <taxon>Neoteleostei</taxon>
        <taxon>Acanthomorphata</taxon>
        <taxon>Eupercaria</taxon>
        <taxon>Perciformes</taxon>
        <taxon>Cottioidei</taxon>
        <taxon>Cottales</taxon>
        <taxon>Liparidae</taxon>
        <taxon>Liparis</taxon>
    </lineage>
</organism>
<gene>
    <name evidence="1" type="ORF">EYF80_015851</name>
</gene>
<dbReference type="Proteomes" id="UP000314294">
    <property type="component" value="Unassembled WGS sequence"/>
</dbReference>
<evidence type="ECO:0000313" key="1">
    <source>
        <dbReference type="EMBL" id="TNN73834.1"/>
    </source>
</evidence>
<keyword evidence="2" id="KW-1185">Reference proteome</keyword>
<dbReference type="EMBL" id="SRLO01000120">
    <property type="protein sequence ID" value="TNN73834.1"/>
    <property type="molecule type" value="Genomic_DNA"/>
</dbReference>
<evidence type="ECO:0000313" key="2">
    <source>
        <dbReference type="Proteomes" id="UP000314294"/>
    </source>
</evidence>
<comment type="caution">
    <text evidence="1">The sequence shown here is derived from an EMBL/GenBank/DDBJ whole genome shotgun (WGS) entry which is preliminary data.</text>
</comment>
<proteinExistence type="predicted"/>